<evidence type="ECO:0000313" key="6">
    <source>
        <dbReference type="Proteomes" id="UP001328107"/>
    </source>
</evidence>
<dbReference type="InterPro" id="IPR052774">
    <property type="entry name" value="Celegans_DevNeuronal_Protein"/>
</dbReference>
<dbReference type="SMART" id="SM00241">
    <property type="entry name" value="ZP"/>
    <property type="match status" value="1"/>
</dbReference>
<keyword evidence="2" id="KW-1133">Transmembrane helix</keyword>
<organism evidence="5 6">
    <name type="scientific">Pristionchus mayeri</name>
    <dbReference type="NCBI Taxonomy" id="1317129"/>
    <lineage>
        <taxon>Eukaryota</taxon>
        <taxon>Metazoa</taxon>
        <taxon>Ecdysozoa</taxon>
        <taxon>Nematoda</taxon>
        <taxon>Chromadorea</taxon>
        <taxon>Rhabditida</taxon>
        <taxon>Rhabditina</taxon>
        <taxon>Diplogasteromorpha</taxon>
        <taxon>Diplogasteroidea</taxon>
        <taxon>Neodiplogasteridae</taxon>
        <taxon>Pristionchus</taxon>
    </lineage>
</organism>
<name>A0AAN5CPR4_9BILA</name>
<dbReference type="PROSITE" id="PS50948">
    <property type="entry name" value="PAN"/>
    <property type="match status" value="5"/>
</dbReference>
<feature type="domain" description="Apple" evidence="3">
    <location>
        <begin position="277"/>
        <end position="358"/>
    </location>
</feature>
<dbReference type="AlphaFoldDB" id="A0AAN5CPR4"/>
<protein>
    <submittedName>
        <fullName evidence="5">Uncharacterized protein</fullName>
    </submittedName>
</protein>
<feature type="domain" description="Apple" evidence="3">
    <location>
        <begin position="104"/>
        <end position="181"/>
    </location>
</feature>
<dbReference type="PANTHER" id="PTHR47327">
    <property type="entry name" value="FI18240P1-RELATED"/>
    <property type="match status" value="1"/>
</dbReference>
<dbReference type="InterPro" id="IPR001507">
    <property type="entry name" value="ZP_dom"/>
</dbReference>
<dbReference type="Proteomes" id="UP001328107">
    <property type="component" value="Unassembled WGS sequence"/>
</dbReference>
<dbReference type="EMBL" id="BTRK01000004">
    <property type="protein sequence ID" value="GMR48317.1"/>
    <property type="molecule type" value="Genomic_DNA"/>
</dbReference>
<feature type="region of interest" description="Disordered" evidence="1">
    <location>
        <begin position="858"/>
        <end position="881"/>
    </location>
</feature>
<evidence type="ECO:0000259" key="3">
    <source>
        <dbReference type="PROSITE" id="PS50948"/>
    </source>
</evidence>
<dbReference type="CDD" id="cd01099">
    <property type="entry name" value="PAN_AP_HGF"/>
    <property type="match status" value="2"/>
</dbReference>
<reference evidence="6" key="1">
    <citation type="submission" date="2022-10" db="EMBL/GenBank/DDBJ databases">
        <title>Genome assembly of Pristionchus species.</title>
        <authorList>
            <person name="Yoshida K."/>
            <person name="Sommer R.J."/>
        </authorList>
    </citation>
    <scope>NUCLEOTIDE SEQUENCE [LARGE SCALE GENOMIC DNA]</scope>
    <source>
        <strain evidence="6">RS5460</strain>
    </source>
</reference>
<feature type="region of interest" description="Disordered" evidence="1">
    <location>
        <begin position="561"/>
        <end position="590"/>
    </location>
</feature>
<evidence type="ECO:0000256" key="1">
    <source>
        <dbReference type="SAM" id="MobiDB-lite"/>
    </source>
</evidence>
<dbReference type="Gene3D" id="3.50.4.10">
    <property type="entry name" value="Hepatocyte Growth Factor"/>
    <property type="match status" value="4"/>
</dbReference>
<keyword evidence="2" id="KW-0472">Membrane</keyword>
<proteinExistence type="predicted"/>
<evidence type="ECO:0000313" key="5">
    <source>
        <dbReference type="EMBL" id="GMR48317.1"/>
    </source>
</evidence>
<dbReference type="PANTHER" id="PTHR47327:SF19">
    <property type="entry name" value="CUTICLIN-LIKE"/>
    <property type="match status" value="1"/>
</dbReference>
<feature type="transmembrane region" description="Helical" evidence="2">
    <location>
        <begin position="906"/>
        <end position="927"/>
    </location>
</feature>
<dbReference type="PROSITE" id="PS51034">
    <property type="entry name" value="ZP_2"/>
    <property type="match status" value="1"/>
</dbReference>
<gene>
    <name evidence="5" type="ORF">PMAYCL1PPCAC_18512</name>
</gene>
<keyword evidence="2" id="KW-0812">Transmembrane</keyword>
<feature type="domain" description="Apple" evidence="3">
    <location>
        <begin position="188"/>
        <end position="265"/>
    </location>
</feature>
<feature type="non-terminal residue" evidence="5">
    <location>
        <position position="1"/>
    </location>
</feature>
<feature type="region of interest" description="Disordered" evidence="1">
    <location>
        <begin position="364"/>
        <end position="384"/>
    </location>
</feature>
<sequence length="957" mass="106766">GEELNGDGECPANLSPSLLRYSRIRSSKASWSIKTDLRRCSDLCKRNVDSSGLPFPCSGFNLHSAPIPLCEFFPVEREDRPLEWSTREFVYYYSKTCLNVSLECRPSVFSFDVLPSLSLSSPILTSLPSPSANHCINICLQLNCPSARFDSTTSECLLLNETLRTGSFTKDTNVVHLENHCLPHPLVCPSGRIISTLLKNSDIAPFGFFAGVMSLRDCQRECIHSRLFLCRSFLFSSHSSECHLSPETSQLAVPSENLHLYEMVCIPSTVSSLVDQCNRPYSFERIPTMRSVSDAEITTHTGISSEGCISSCLLESKCLSFNYDVKERKCILLSTSRDSSHSPPSVTDENNDYFELSCSRLSPLHSLRDRPPPRVSRPRNESPSFDPSRAFLLLKGTSFSSSFHRHHHISSLSLCQSLCSQRENCSSFAFSLHRRECLLSSIPLRKQADLIQFTNPHPHFDLFVYPMIAGRDDTIPSFPTLLPKTTPSTTPSTTFSTTTTSTSTTTLPPSPVPPSTSPSPFIFASTPSLFDDAIFETHEDSTENPNLEEFTSTTSIPELRETERTEETTIETTEIPSTTTRSWEWEGGDSPPIRLPREEGVGVLQKGSVHVDADCLTHGVNITLTFNSTTPYTGAIYAIDRYSECGVYGRESRELSLFVPRPKHNTVCNAVEIGGQLAVLIVVSSDSIVPHSVTTSEDTFFHIKCQYPREGRKKMKGTVKGSSFRSSSLNQVKMREESTNTRVWLELMRDGKEVQSAAIGERLVARLKSALPAERIRVSSCVATRSGEEDEEDSPLAVPLISHGCPLIPHIMSAMRLHDGHWEADLSVFRMEGSKHIDIVCLVQLCPQEICPPMQNCQQERGRRETTEEEKGDSMRVRGRRVRPPPPSLILPLPLEWPLCLEFSTYFLLLLSFSSLLAAFFCSCVITKRRAATEIRRLTEELQGMSSMPRMTSLASL</sequence>
<feature type="region of interest" description="Disordered" evidence="1">
    <location>
        <begin position="482"/>
        <end position="516"/>
    </location>
</feature>
<evidence type="ECO:0000256" key="2">
    <source>
        <dbReference type="SAM" id="Phobius"/>
    </source>
</evidence>
<dbReference type="InterPro" id="IPR003609">
    <property type="entry name" value="Pan_app"/>
</dbReference>
<keyword evidence="6" id="KW-1185">Reference proteome</keyword>
<comment type="caution">
    <text evidence="5">The sequence shown here is derived from an EMBL/GenBank/DDBJ whole genome shotgun (WGS) entry which is preliminary data.</text>
</comment>
<dbReference type="SUPFAM" id="SSF57414">
    <property type="entry name" value="Hairpin loop containing domain-like"/>
    <property type="match status" value="4"/>
</dbReference>
<feature type="domain" description="Apple" evidence="3">
    <location>
        <begin position="386"/>
        <end position="464"/>
    </location>
</feature>
<accession>A0AAN5CPR4</accession>
<evidence type="ECO:0000259" key="4">
    <source>
        <dbReference type="PROSITE" id="PS51034"/>
    </source>
</evidence>
<feature type="compositionally biased region" description="Low complexity" evidence="1">
    <location>
        <begin position="570"/>
        <end position="582"/>
    </location>
</feature>
<feature type="domain" description="Apple" evidence="3">
    <location>
        <begin position="10"/>
        <end position="97"/>
    </location>
</feature>
<dbReference type="GO" id="GO:0009653">
    <property type="term" value="P:anatomical structure morphogenesis"/>
    <property type="evidence" value="ECO:0007669"/>
    <property type="project" value="TreeGrafter"/>
</dbReference>
<feature type="compositionally biased region" description="Low complexity" evidence="1">
    <location>
        <begin position="482"/>
        <end position="507"/>
    </location>
</feature>
<dbReference type="SMART" id="SM00473">
    <property type="entry name" value="PAN_AP"/>
    <property type="match status" value="5"/>
</dbReference>
<feature type="domain" description="ZP" evidence="4">
    <location>
        <begin position="614"/>
        <end position="864"/>
    </location>
</feature>
<dbReference type="Pfam" id="PF00024">
    <property type="entry name" value="PAN_1"/>
    <property type="match status" value="4"/>
</dbReference>